<dbReference type="PhylomeDB" id="A0A068UDL6"/>
<dbReference type="OMA" id="LSTEYCD"/>
<dbReference type="PANTHER" id="PTHR23155">
    <property type="entry name" value="DISEASE RESISTANCE PROTEIN RP"/>
    <property type="match status" value="1"/>
</dbReference>
<keyword evidence="7" id="KW-1185">Reference proteome</keyword>
<accession>A0A068UDL6</accession>
<keyword evidence="4" id="KW-0732">Signal</keyword>
<dbReference type="InterPro" id="IPR055414">
    <property type="entry name" value="LRR_R13L4/SHOC2-like"/>
</dbReference>
<sequence>MVKACGGLPLAVIILVGTLATKQNLKEWESVNNNVRAYLGRGKSIMEEGNLHKILALSYNDLPYKSVVLMASGFKMLRVLAVEGFDHLRLPKAIGKLIHLRYLSLRGSVFLRLPSSWGNLRYLQTLDFRDCPRCRIPDVLWKMRQLRYLYLPDAYGTHKLGKLKLNLFCKKLRLKGLDKLEILENFCPLSCSSQDISTLKNLRVLSAVVDMDFDEHFPTEIHRLMSNSDHAHVVGQCFSRRNLQVLEVKGPMANFPKYDAQYMYASLVDMKLTEIEIEEDPMKTLERLPNQRSLLLAYESFLGKEMRCKATGFGQLRFFRLFGLTNLVKWIVDEGAMPNLSVLMINCCPKLEIVPNGLRYIKTLKELIVVSMPERFTNRIQAVNGADQGQDFDKVSHIPSIIVNGCRTHLTPDILRILIISSVLQSTRSIKMGDLDGFRLGKMNNEYK</sequence>
<proteinExistence type="predicted"/>
<evidence type="ECO:0000313" key="6">
    <source>
        <dbReference type="EMBL" id="CDP06284.1"/>
    </source>
</evidence>
<feature type="chain" id="PRO_5001654712" description="Disease resistance R13L4/SHOC-2-like LRR domain-containing protein" evidence="4">
    <location>
        <begin position="21"/>
        <end position="448"/>
    </location>
</feature>
<feature type="domain" description="Disease resistance R13L4/SHOC-2-like LRR" evidence="5">
    <location>
        <begin position="68"/>
        <end position="348"/>
    </location>
</feature>
<dbReference type="Pfam" id="PF23598">
    <property type="entry name" value="LRR_14"/>
    <property type="match status" value="1"/>
</dbReference>
<evidence type="ECO:0000313" key="7">
    <source>
        <dbReference type="Proteomes" id="UP000295252"/>
    </source>
</evidence>
<organism evidence="6 7">
    <name type="scientific">Coffea canephora</name>
    <name type="common">Robusta coffee</name>
    <dbReference type="NCBI Taxonomy" id="49390"/>
    <lineage>
        <taxon>Eukaryota</taxon>
        <taxon>Viridiplantae</taxon>
        <taxon>Streptophyta</taxon>
        <taxon>Embryophyta</taxon>
        <taxon>Tracheophyta</taxon>
        <taxon>Spermatophyta</taxon>
        <taxon>Magnoliopsida</taxon>
        <taxon>eudicotyledons</taxon>
        <taxon>Gunneridae</taxon>
        <taxon>Pentapetalae</taxon>
        <taxon>asterids</taxon>
        <taxon>lamiids</taxon>
        <taxon>Gentianales</taxon>
        <taxon>Rubiaceae</taxon>
        <taxon>Ixoroideae</taxon>
        <taxon>Gardenieae complex</taxon>
        <taxon>Bertiereae - Coffeeae clade</taxon>
        <taxon>Coffeeae</taxon>
        <taxon>Coffea</taxon>
    </lineage>
</organism>
<dbReference type="OrthoDB" id="997385at2759"/>
<name>A0A068UDL6_COFCA</name>
<dbReference type="Gene3D" id="1.10.8.430">
    <property type="entry name" value="Helical domain of apoptotic protease-activating factors"/>
    <property type="match status" value="1"/>
</dbReference>
<dbReference type="InterPro" id="IPR032675">
    <property type="entry name" value="LRR_dom_sf"/>
</dbReference>
<dbReference type="Proteomes" id="UP000295252">
    <property type="component" value="Chromosome VIII"/>
</dbReference>
<evidence type="ECO:0000256" key="3">
    <source>
        <dbReference type="ARBA" id="ARBA00022821"/>
    </source>
</evidence>
<dbReference type="Gramene" id="CDP06284">
    <property type="protein sequence ID" value="CDP06284"/>
    <property type="gene ID" value="GSCOC_T00023034001"/>
</dbReference>
<dbReference type="GO" id="GO:0098542">
    <property type="term" value="P:defense response to other organism"/>
    <property type="evidence" value="ECO:0007669"/>
    <property type="project" value="TreeGrafter"/>
</dbReference>
<dbReference type="InParanoid" id="A0A068UDL6"/>
<keyword evidence="3" id="KW-0611">Plant defense</keyword>
<evidence type="ECO:0000259" key="5">
    <source>
        <dbReference type="Pfam" id="PF23598"/>
    </source>
</evidence>
<evidence type="ECO:0000256" key="2">
    <source>
        <dbReference type="ARBA" id="ARBA00022737"/>
    </source>
</evidence>
<dbReference type="EMBL" id="HG739104">
    <property type="protein sequence ID" value="CDP06284.1"/>
    <property type="molecule type" value="Genomic_DNA"/>
</dbReference>
<keyword evidence="2" id="KW-0677">Repeat</keyword>
<dbReference type="InterPro" id="IPR044974">
    <property type="entry name" value="Disease_R_plants"/>
</dbReference>
<dbReference type="PANTHER" id="PTHR23155:SF1185">
    <property type="entry name" value="DISEASE RESISTANCE RPP8-LIKE PROTEIN 3-RELATED"/>
    <property type="match status" value="1"/>
</dbReference>
<dbReference type="Gene3D" id="3.80.10.10">
    <property type="entry name" value="Ribonuclease Inhibitor"/>
    <property type="match status" value="1"/>
</dbReference>
<gene>
    <name evidence="6" type="ORF">GSCOC_T00023034001</name>
</gene>
<feature type="signal peptide" evidence="4">
    <location>
        <begin position="1"/>
        <end position="20"/>
    </location>
</feature>
<reference evidence="7" key="1">
    <citation type="journal article" date="2014" name="Science">
        <title>The coffee genome provides insight into the convergent evolution of caffeine biosynthesis.</title>
        <authorList>
            <person name="Denoeud F."/>
            <person name="Carretero-Paulet L."/>
            <person name="Dereeper A."/>
            <person name="Droc G."/>
            <person name="Guyot R."/>
            <person name="Pietrella M."/>
            <person name="Zheng C."/>
            <person name="Alberti A."/>
            <person name="Anthony F."/>
            <person name="Aprea G."/>
            <person name="Aury J.M."/>
            <person name="Bento P."/>
            <person name="Bernard M."/>
            <person name="Bocs S."/>
            <person name="Campa C."/>
            <person name="Cenci A."/>
            <person name="Combes M.C."/>
            <person name="Crouzillat D."/>
            <person name="Da Silva C."/>
            <person name="Daddiego L."/>
            <person name="De Bellis F."/>
            <person name="Dussert S."/>
            <person name="Garsmeur O."/>
            <person name="Gayraud T."/>
            <person name="Guignon V."/>
            <person name="Jahn K."/>
            <person name="Jamilloux V."/>
            <person name="Joet T."/>
            <person name="Labadie K."/>
            <person name="Lan T."/>
            <person name="Leclercq J."/>
            <person name="Lepelley M."/>
            <person name="Leroy T."/>
            <person name="Li L.T."/>
            <person name="Librado P."/>
            <person name="Lopez L."/>
            <person name="Munoz A."/>
            <person name="Noel B."/>
            <person name="Pallavicini A."/>
            <person name="Perrotta G."/>
            <person name="Poncet V."/>
            <person name="Pot D."/>
            <person name="Priyono X."/>
            <person name="Rigoreau M."/>
            <person name="Rouard M."/>
            <person name="Rozas J."/>
            <person name="Tranchant-Dubreuil C."/>
            <person name="VanBuren R."/>
            <person name="Zhang Q."/>
            <person name="Andrade A.C."/>
            <person name="Argout X."/>
            <person name="Bertrand B."/>
            <person name="de Kochko A."/>
            <person name="Graziosi G."/>
            <person name="Henry R.J."/>
            <person name="Jayarama X."/>
            <person name="Ming R."/>
            <person name="Nagai C."/>
            <person name="Rounsley S."/>
            <person name="Sankoff D."/>
            <person name="Giuliano G."/>
            <person name="Albert V.A."/>
            <person name="Wincker P."/>
            <person name="Lashermes P."/>
        </authorList>
    </citation>
    <scope>NUCLEOTIDE SEQUENCE [LARGE SCALE GENOMIC DNA]</scope>
    <source>
        <strain evidence="7">cv. DH200-94</strain>
    </source>
</reference>
<protein>
    <recommendedName>
        <fullName evidence="5">Disease resistance R13L4/SHOC-2-like LRR domain-containing protein</fullName>
    </recommendedName>
</protein>
<evidence type="ECO:0000256" key="4">
    <source>
        <dbReference type="SAM" id="SignalP"/>
    </source>
</evidence>
<dbReference type="InterPro" id="IPR042197">
    <property type="entry name" value="Apaf_helical"/>
</dbReference>
<keyword evidence="1" id="KW-0433">Leucine-rich repeat</keyword>
<evidence type="ECO:0000256" key="1">
    <source>
        <dbReference type="ARBA" id="ARBA00022614"/>
    </source>
</evidence>
<dbReference type="GO" id="GO:0043531">
    <property type="term" value="F:ADP binding"/>
    <property type="evidence" value="ECO:0007669"/>
    <property type="project" value="InterPro"/>
</dbReference>
<dbReference type="AlphaFoldDB" id="A0A068UDL6"/>
<dbReference type="SUPFAM" id="SSF52058">
    <property type="entry name" value="L domain-like"/>
    <property type="match status" value="1"/>
</dbReference>